<keyword evidence="1" id="KW-1133">Transmembrane helix</keyword>
<feature type="transmembrane region" description="Helical" evidence="1">
    <location>
        <begin position="166"/>
        <end position="186"/>
    </location>
</feature>
<proteinExistence type="predicted"/>
<sequence length="246" mass="28263">MIKGQLYLEWLKQRERVITTFVIIVLLGIGLSVISYVSQVSFVSDFLRYYIYFWFNLLPFLVVVPLFIMLEKDLKDRHIWLYTQASLRQLLHLKVLFLFLVCTIFIVFLCIVGLICEFIVQNASLHSMIMPYVMLSLIALFKVVVIQLLFLLIWSLSQAVTVYSQTLGLFVIPVMYVLSIIGYSNYYDLLQVGAVPLHISGIIIQSDSLSLYLLEDAYMGEVFAGVFIMALSLFLSARLLKKKVGD</sequence>
<protein>
    <recommendedName>
        <fullName evidence="4">ABC transporter permease</fullName>
    </recommendedName>
</protein>
<feature type="transmembrane region" description="Helical" evidence="1">
    <location>
        <begin position="91"/>
        <end position="120"/>
    </location>
</feature>
<gene>
    <name evidence="2" type="ORF">BAVI_04664</name>
</gene>
<dbReference type="AlphaFoldDB" id="A0AB94IS85"/>
<feature type="transmembrane region" description="Helical" evidence="1">
    <location>
        <begin position="17"/>
        <end position="37"/>
    </location>
</feature>
<name>A0AB94IS85_9BACI</name>
<feature type="transmembrane region" description="Helical" evidence="1">
    <location>
        <begin position="49"/>
        <end position="70"/>
    </location>
</feature>
<keyword evidence="1" id="KW-0472">Membrane</keyword>
<evidence type="ECO:0000313" key="3">
    <source>
        <dbReference type="Proteomes" id="UP000018877"/>
    </source>
</evidence>
<dbReference type="Proteomes" id="UP000018877">
    <property type="component" value="Unassembled WGS sequence"/>
</dbReference>
<comment type="caution">
    <text evidence="2">The sequence shown here is derived from an EMBL/GenBank/DDBJ whole genome shotgun (WGS) entry which is preliminary data.</text>
</comment>
<reference evidence="2 3" key="1">
    <citation type="journal article" date="2014" name="Environ. Microbiol.">
        <title>The nitrate-ammonifying and nosZ-carrying bacterium Bacillus vireti is a potent source and sink for nitric and nitrous oxide under high nitrate conditions.</title>
        <authorList>
            <person name="Mania D."/>
            <person name="Heylen K."/>
            <person name="van Spanning R.J."/>
            <person name="Frostegard A."/>
        </authorList>
    </citation>
    <scope>NUCLEOTIDE SEQUENCE [LARGE SCALE GENOMIC DNA]</scope>
    <source>
        <strain evidence="2 3">LMG 21834</strain>
    </source>
</reference>
<organism evidence="2 3">
    <name type="scientific">Neobacillus vireti LMG 21834</name>
    <dbReference type="NCBI Taxonomy" id="1131730"/>
    <lineage>
        <taxon>Bacteria</taxon>
        <taxon>Bacillati</taxon>
        <taxon>Bacillota</taxon>
        <taxon>Bacilli</taxon>
        <taxon>Bacillales</taxon>
        <taxon>Bacillaceae</taxon>
        <taxon>Neobacillus</taxon>
    </lineage>
</organism>
<dbReference type="EMBL" id="ALAN01000033">
    <property type="protein sequence ID" value="ETI69960.1"/>
    <property type="molecule type" value="Genomic_DNA"/>
</dbReference>
<evidence type="ECO:0000313" key="2">
    <source>
        <dbReference type="EMBL" id="ETI69960.1"/>
    </source>
</evidence>
<feature type="transmembrane region" description="Helical" evidence="1">
    <location>
        <begin position="132"/>
        <end position="154"/>
    </location>
</feature>
<dbReference type="RefSeq" id="WP_024027149.1">
    <property type="nucleotide sequence ID" value="NZ_ALAN01000033.1"/>
</dbReference>
<evidence type="ECO:0008006" key="4">
    <source>
        <dbReference type="Google" id="ProtNLM"/>
    </source>
</evidence>
<feature type="transmembrane region" description="Helical" evidence="1">
    <location>
        <begin position="217"/>
        <end position="240"/>
    </location>
</feature>
<keyword evidence="3" id="KW-1185">Reference proteome</keyword>
<accession>A0AB94IS85</accession>
<keyword evidence="1" id="KW-0812">Transmembrane</keyword>
<evidence type="ECO:0000256" key="1">
    <source>
        <dbReference type="SAM" id="Phobius"/>
    </source>
</evidence>